<feature type="domain" description="PAS" evidence="2">
    <location>
        <begin position="306"/>
        <end position="357"/>
    </location>
</feature>
<dbReference type="CDD" id="cd00130">
    <property type="entry name" value="PAS"/>
    <property type="match status" value="1"/>
</dbReference>
<dbReference type="SMART" id="SM00052">
    <property type="entry name" value="EAL"/>
    <property type="match status" value="1"/>
</dbReference>
<dbReference type="InterPro" id="IPR007892">
    <property type="entry name" value="CHASE4"/>
</dbReference>
<dbReference type="SMART" id="SM00091">
    <property type="entry name" value="PAS"/>
    <property type="match status" value="1"/>
</dbReference>
<dbReference type="PROSITE" id="PS50887">
    <property type="entry name" value="GGDEF"/>
    <property type="match status" value="1"/>
</dbReference>
<dbReference type="CDD" id="cd01948">
    <property type="entry name" value="EAL"/>
    <property type="match status" value="1"/>
</dbReference>
<evidence type="ECO:0000256" key="1">
    <source>
        <dbReference type="SAM" id="Phobius"/>
    </source>
</evidence>
<dbReference type="InterPro" id="IPR035965">
    <property type="entry name" value="PAS-like_dom_sf"/>
</dbReference>
<dbReference type="RefSeq" id="WP_083374980.1">
    <property type="nucleotide sequence ID" value="NZ_CP177238.1"/>
</dbReference>
<dbReference type="PANTHER" id="PTHR44757:SF10">
    <property type="entry name" value="MEMBRANE PROTEIN"/>
    <property type="match status" value="1"/>
</dbReference>
<evidence type="ECO:0000259" key="3">
    <source>
        <dbReference type="PROSITE" id="PS50883"/>
    </source>
</evidence>
<keyword evidence="1" id="KW-0812">Transmembrane</keyword>
<dbReference type="GeneID" id="46428113"/>
<dbReference type="PROSITE" id="PS50112">
    <property type="entry name" value="PAS"/>
    <property type="match status" value="1"/>
</dbReference>
<evidence type="ECO:0000259" key="4">
    <source>
        <dbReference type="PROSITE" id="PS50887"/>
    </source>
</evidence>
<feature type="domain" description="EAL" evidence="3">
    <location>
        <begin position="603"/>
        <end position="853"/>
    </location>
</feature>
<keyword evidence="6" id="KW-1185">Reference proteome</keyword>
<organism evidence="5 6">
    <name type="scientific">Pseudomonas mandelii</name>
    <dbReference type="NCBI Taxonomy" id="75612"/>
    <lineage>
        <taxon>Bacteria</taxon>
        <taxon>Pseudomonadati</taxon>
        <taxon>Pseudomonadota</taxon>
        <taxon>Gammaproteobacteria</taxon>
        <taxon>Pseudomonadales</taxon>
        <taxon>Pseudomonadaceae</taxon>
        <taxon>Pseudomonas</taxon>
    </lineage>
</organism>
<protein>
    <submittedName>
        <fullName evidence="5">PAS domain S-box-containing protein/diguanylate cyclase (GGDEF) domain-containing protein</fullName>
    </submittedName>
</protein>
<dbReference type="InterPro" id="IPR001633">
    <property type="entry name" value="EAL_dom"/>
</dbReference>
<dbReference type="SUPFAM" id="SSF55073">
    <property type="entry name" value="Nucleotide cyclase"/>
    <property type="match status" value="1"/>
</dbReference>
<sequence length="859" mass="95818">MADLNLFNALKTPCGSSTGFARRTMMPFAALLLLVFTLAAVILVKTAHDQNDQARDRSLFFAEKALKIRQDKLQQSIGDYAFWGDAYQNLHVHIDLEWAYTRGNVGATLFENFGYEGVFVVAPGNRTVYAMIDGQLQPTEIQQWLQGDVTELLEEAKARAADEQSVVKVFQVAGRPALVVAASLTPGTDPSVRKVPGPPSVLLFVDVLRPDKLLSLGQDYALTQLRVARDEEDAALEPSLSIPTADESSFLLRWDPVRPGSPLLTFLLPVLGIAGLIIGALSWLVMRHAMATARLLDDSYASLVVSEARFQDIAQASSDWLWETDAEQRFRYLSGRFEEITGHSPEVWLGRPLSDFLKFESDSLASWVTDPKIKASPYTPLPCSYQSASGKYCLCNLVVRAISSPADLHGYRGTARDITAELENRARIQQLQQYDALTGLPNRKHLQERLETRIKSEHNSSIAVLNISLEQFKHVNDSFGLSVGDQVLVELSHRLEGFLRTEDLLARHAGDEFIVLLDGGFALNEYIEGLCSRLIECVERPFWVVHQQVFISARIGIAISHKDKDATHDLLRSAEIALYRARRQIKSKWCFFTPEIDRQISEEKQLESDLYFAISNDQLCLHFQPRYRTSDRHLSGVEALVRWQHPQRGLLSPGDFIVLAEQSGLIIPLGGWVLRQACIQAMSFPEPIFVSVNLSPKQFRTPGLVAQVQNILDESGLPAARLELEITESMMFEDAEGALATLNELKALGIRMSMDDFGTGYSSLSYLHRYPFDILKIDRSFTARLDDAEGGLAVVLAIVWLGHALSMQVTAEGVESEEQLSLLNDMGCDEVQGFHLSRPISMEQLCALLTQAHTNTIET</sequence>
<dbReference type="Pfam" id="PF00989">
    <property type="entry name" value="PAS"/>
    <property type="match status" value="1"/>
</dbReference>
<dbReference type="Pfam" id="PF00563">
    <property type="entry name" value="EAL"/>
    <property type="match status" value="1"/>
</dbReference>
<dbReference type="InterPro" id="IPR035919">
    <property type="entry name" value="EAL_sf"/>
</dbReference>
<keyword evidence="1" id="KW-0472">Membrane</keyword>
<dbReference type="SUPFAM" id="SSF55785">
    <property type="entry name" value="PYP-like sensor domain (PAS domain)"/>
    <property type="match status" value="1"/>
</dbReference>
<dbReference type="SUPFAM" id="SSF141868">
    <property type="entry name" value="EAL domain-like"/>
    <property type="match status" value="1"/>
</dbReference>
<evidence type="ECO:0000313" key="5">
    <source>
        <dbReference type="EMBL" id="SDU12181.1"/>
    </source>
</evidence>
<feature type="transmembrane region" description="Helical" evidence="1">
    <location>
        <begin position="25"/>
        <end position="44"/>
    </location>
</feature>
<dbReference type="InterPro" id="IPR052155">
    <property type="entry name" value="Biofilm_reg_signaling"/>
</dbReference>
<dbReference type="InterPro" id="IPR000014">
    <property type="entry name" value="PAS"/>
</dbReference>
<dbReference type="Pfam" id="PF05228">
    <property type="entry name" value="CHASE4"/>
    <property type="match status" value="1"/>
</dbReference>
<name>A0ABY0VDW7_9PSED</name>
<proteinExistence type="predicted"/>
<dbReference type="Gene3D" id="3.30.70.270">
    <property type="match status" value="1"/>
</dbReference>
<dbReference type="Proteomes" id="UP000182476">
    <property type="component" value="Chromosome I"/>
</dbReference>
<dbReference type="InterPro" id="IPR043128">
    <property type="entry name" value="Rev_trsase/Diguanyl_cyclase"/>
</dbReference>
<evidence type="ECO:0000259" key="2">
    <source>
        <dbReference type="PROSITE" id="PS50112"/>
    </source>
</evidence>
<dbReference type="SMART" id="SM00267">
    <property type="entry name" value="GGDEF"/>
    <property type="match status" value="1"/>
</dbReference>
<dbReference type="EMBL" id="LT629796">
    <property type="protein sequence ID" value="SDU12181.1"/>
    <property type="molecule type" value="Genomic_DNA"/>
</dbReference>
<keyword evidence="1" id="KW-1133">Transmembrane helix</keyword>
<dbReference type="Pfam" id="PF00990">
    <property type="entry name" value="GGDEF"/>
    <property type="match status" value="1"/>
</dbReference>
<dbReference type="InterPro" id="IPR000160">
    <property type="entry name" value="GGDEF_dom"/>
</dbReference>
<dbReference type="Gene3D" id="3.20.20.450">
    <property type="entry name" value="EAL domain"/>
    <property type="match status" value="1"/>
</dbReference>
<dbReference type="InterPro" id="IPR029787">
    <property type="entry name" value="Nucleotide_cyclase"/>
</dbReference>
<dbReference type="CDD" id="cd01949">
    <property type="entry name" value="GGDEF"/>
    <property type="match status" value="1"/>
</dbReference>
<dbReference type="InterPro" id="IPR013767">
    <property type="entry name" value="PAS_fold"/>
</dbReference>
<dbReference type="PANTHER" id="PTHR44757">
    <property type="entry name" value="DIGUANYLATE CYCLASE DGCP"/>
    <property type="match status" value="1"/>
</dbReference>
<evidence type="ECO:0000313" key="6">
    <source>
        <dbReference type="Proteomes" id="UP000182476"/>
    </source>
</evidence>
<dbReference type="NCBIfam" id="TIGR00229">
    <property type="entry name" value="sensory_box"/>
    <property type="match status" value="1"/>
</dbReference>
<accession>A0ABY0VDW7</accession>
<dbReference type="Gene3D" id="3.30.450.20">
    <property type="entry name" value="PAS domain"/>
    <property type="match status" value="1"/>
</dbReference>
<dbReference type="PROSITE" id="PS50883">
    <property type="entry name" value="EAL"/>
    <property type="match status" value="1"/>
</dbReference>
<dbReference type="NCBIfam" id="TIGR00254">
    <property type="entry name" value="GGDEF"/>
    <property type="match status" value="1"/>
</dbReference>
<reference evidence="5 6" key="1">
    <citation type="submission" date="2016-10" db="EMBL/GenBank/DDBJ databases">
        <authorList>
            <person name="Varghese N."/>
            <person name="Submissions S."/>
        </authorList>
    </citation>
    <scope>NUCLEOTIDE SEQUENCE [LARGE SCALE GENOMIC DNA]</scope>
    <source>
        <strain evidence="5 6">LMG 21607</strain>
    </source>
</reference>
<gene>
    <name evidence="5" type="ORF">SAMN04489801_0978</name>
</gene>
<feature type="domain" description="GGDEF" evidence="4">
    <location>
        <begin position="460"/>
        <end position="594"/>
    </location>
</feature>
<feature type="transmembrane region" description="Helical" evidence="1">
    <location>
        <begin position="263"/>
        <end position="286"/>
    </location>
</feature>